<evidence type="ECO:0000313" key="2">
    <source>
        <dbReference type="EMBL" id="PTN02903.1"/>
    </source>
</evidence>
<feature type="transmembrane region" description="Helical" evidence="1">
    <location>
        <begin position="26"/>
        <end position="46"/>
    </location>
</feature>
<dbReference type="AlphaFoldDB" id="A0A2T5BTV2"/>
<dbReference type="Proteomes" id="UP000243859">
    <property type="component" value="Unassembled WGS sequence"/>
</dbReference>
<reference evidence="2 3" key="1">
    <citation type="submission" date="2018-04" db="EMBL/GenBank/DDBJ databases">
        <title>Genomic Encyclopedia of Archaeal and Bacterial Type Strains, Phase II (KMG-II): from individual species to whole genera.</title>
        <authorList>
            <person name="Goeker M."/>
        </authorList>
    </citation>
    <scope>NUCLEOTIDE SEQUENCE [LARGE SCALE GENOMIC DNA]</scope>
    <source>
        <strain evidence="2 3">DSM 18064</strain>
    </source>
</reference>
<accession>A0A2T5BTV2</accession>
<keyword evidence="1" id="KW-0472">Membrane</keyword>
<dbReference type="OrthoDB" id="7877374at2"/>
<proteinExistence type="predicted"/>
<keyword evidence="3" id="KW-1185">Reference proteome</keyword>
<gene>
    <name evidence="2" type="ORF">C8N32_10414</name>
</gene>
<evidence type="ECO:0008006" key="4">
    <source>
        <dbReference type="Google" id="ProtNLM"/>
    </source>
</evidence>
<dbReference type="RefSeq" id="WP_107891272.1">
    <property type="nucleotide sequence ID" value="NZ_NHSI01000049.1"/>
</dbReference>
<keyword evidence="1" id="KW-0812">Transmembrane</keyword>
<evidence type="ECO:0000313" key="3">
    <source>
        <dbReference type="Proteomes" id="UP000243859"/>
    </source>
</evidence>
<dbReference type="EMBL" id="QAAA01000004">
    <property type="protein sequence ID" value="PTN02903.1"/>
    <property type="molecule type" value="Genomic_DNA"/>
</dbReference>
<organism evidence="2 3">
    <name type="scientific">Rhodovulum imhoffii</name>
    <dbReference type="NCBI Taxonomy" id="365340"/>
    <lineage>
        <taxon>Bacteria</taxon>
        <taxon>Pseudomonadati</taxon>
        <taxon>Pseudomonadota</taxon>
        <taxon>Alphaproteobacteria</taxon>
        <taxon>Rhodobacterales</taxon>
        <taxon>Paracoccaceae</taxon>
        <taxon>Rhodovulum</taxon>
    </lineage>
</organism>
<sequence>MRYVLPFSILASPVLAHDGGHLHPHGSETWILLSFLALAGAVILAVRK</sequence>
<evidence type="ECO:0000256" key="1">
    <source>
        <dbReference type="SAM" id="Phobius"/>
    </source>
</evidence>
<keyword evidence="1" id="KW-1133">Transmembrane helix</keyword>
<protein>
    <recommendedName>
        <fullName evidence="4">Peptidase M23</fullName>
    </recommendedName>
</protein>
<comment type="caution">
    <text evidence="2">The sequence shown here is derived from an EMBL/GenBank/DDBJ whole genome shotgun (WGS) entry which is preliminary data.</text>
</comment>
<name>A0A2T5BTV2_9RHOB</name>